<reference evidence="2 3" key="1">
    <citation type="submission" date="2020-09" db="EMBL/GenBank/DDBJ databases">
        <title>Complete genomes of bradyrhizobia occurring on native shrubby legumes in Australia.</title>
        <authorList>
            <person name="Lafay B."/>
        </authorList>
    </citation>
    <scope>NUCLEOTIDE SEQUENCE [LARGE SCALE GENOMIC DNA]</scope>
    <source>
        <strain evidence="2 3">BDV5040</strain>
    </source>
</reference>
<dbReference type="EMBL" id="CP061379">
    <property type="protein sequence ID" value="QPF88598.1"/>
    <property type="molecule type" value="Genomic_DNA"/>
</dbReference>
<keyword evidence="1" id="KW-0732">Signal</keyword>
<dbReference type="AlphaFoldDB" id="A0A7S9CZV0"/>
<feature type="chain" id="PRO_5032994096" description="DUF3551 domain-containing protein" evidence="1">
    <location>
        <begin position="20"/>
        <end position="91"/>
    </location>
</feature>
<evidence type="ECO:0000313" key="2">
    <source>
        <dbReference type="EMBL" id="QPF88598.1"/>
    </source>
</evidence>
<evidence type="ECO:0000256" key="1">
    <source>
        <dbReference type="SAM" id="SignalP"/>
    </source>
</evidence>
<gene>
    <name evidence="2" type="ORF">IC761_18835</name>
</gene>
<sequence length="91" mass="10033">MHRLAFVAVALLGSGMASAEEPAKKADEKPNNCFYTVGGQSITLSIGARICRRQPAPYNDKYSLLRCNPPLDEIDSDVKRGDARCERYEGE</sequence>
<protein>
    <recommendedName>
        <fullName evidence="4">DUF3551 domain-containing protein</fullName>
    </recommendedName>
</protein>
<organism evidence="2 3">
    <name type="scientific">Bradyrhizobium commune</name>
    <dbReference type="NCBI Taxonomy" id="83627"/>
    <lineage>
        <taxon>Bacteria</taxon>
        <taxon>Pseudomonadati</taxon>
        <taxon>Pseudomonadota</taxon>
        <taxon>Alphaproteobacteria</taxon>
        <taxon>Hyphomicrobiales</taxon>
        <taxon>Nitrobacteraceae</taxon>
        <taxon>Bradyrhizobium</taxon>
    </lineage>
</organism>
<name>A0A7S9CZV0_9BRAD</name>
<accession>A0A7S9CZV0</accession>
<dbReference type="KEGG" id="bcou:IC761_18835"/>
<dbReference type="Proteomes" id="UP000594621">
    <property type="component" value="Chromosome"/>
</dbReference>
<proteinExistence type="predicted"/>
<feature type="signal peptide" evidence="1">
    <location>
        <begin position="1"/>
        <end position="19"/>
    </location>
</feature>
<evidence type="ECO:0008006" key="4">
    <source>
        <dbReference type="Google" id="ProtNLM"/>
    </source>
</evidence>
<evidence type="ECO:0000313" key="3">
    <source>
        <dbReference type="Proteomes" id="UP000594621"/>
    </source>
</evidence>
<keyword evidence="3" id="KW-1185">Reference proteome</keyword>
<dbReference type="RefSeq" id="WP_195798152.1">
    <property type="nucleotide sequence ID" value="NZ_CP061379.1"/>
</dbReference>